<evidence type="ECO:0000313" key="3">
    <source>
        <dbReference type="EMBL" id="KAK3212820.1"/>
    </source>
</evidence>
<dbReference type="EMBL" id="JANJYJ010000005">
    <property type="protein sequence ID" value="KAK3212820.1"/>
    <property type="molecule type" value="Genomic_DNA"/>
</dbReference>
<evidence type="ECO:0000259" key="2">
    <source>
        <dbReference type="Pfam" id="PF12776"/>
    </source>
</evidence>
<protein>
    <recommendedName>
        <fullName evidence="2">Myb/SANT-like domain-containing protein</fullName>
    </recommendedName>
</protein>
<feature type="region of interest" description="Disordered" evidence="1">
    <location>
        <begin position="139"/>
        <end position="159"/>
    </location>
</feature>
<dbReference type="PANTHER" id="PTHR46250">
    <property type="entry name" value="MYB/SANT-LIKE DNA-BINDING DOMAIN PROTEIN-RELATED"/>
    <property type="match status" value="1"/>
</dbReference>
<dbReference type="Proteomes" id="UP001281410">
    <property type="component" value="Unassembled WGS sequence"/>
</dbReference>
<name>A0AAE0AF96_9ROSI</name>
<dbReference type="AlphaFoldDB" id="A0AAE0AF96"/>
<feature type="compositionally biased region" description="Polar residues" evidence="1">
    <location>
        <begin position="144"/>
        <end position="158"/>
    </location>
</feature>
<reference evidence="3" key="1">
    <citation type="journal article" date="2023" name="Plant J.">
        <title>Genome sequences and population genomics provide insights into the demographic history, inbreeding, and mutation load of two 'living fossil' tree species of Dipteronia.</title>
        <authorList>
            <person name="Feng Y."/>
            <person name="Comes H.P."/>
            <person name="Chen J."/>
            <person name="Zhu S."/>
            <person name="Lu R."/>
            <person name="Zhang X."/>
            <person name="Li P."/>
            <person name="Qiu J."/>
            <person name="Olsen K.M."/>
            <person name="Qiu Y."/>
        </authorList>
    </citation>
    <scope>NUCLEOTIDE SEQUENCE</scope>
    <source>
        <strain evidence="3">NBL</strain>
    </source>
</reference>
<evidence type="ECO:0000256" key="1">
    <source>
        <dbReference type="SAM" id="MobiDB-lite"/>
    </source>
</evidence>
<gene>
    <name evidence="3" type="ORF">Dsin_017526</name>
</gene>
<dbReference type="Pfam" id="PF12776">
    <property type="entry name" value="Myb_DNA-bind_3"/>
    <property type="match status" value="1"/>
</dbReference>
<accession>A0AAE0AF96</accession>
<dbReference type="PANTHER" id="PTHR46250:SF15">
    <property type="entry name" value="OS01G0523800 PROTEIN"/>
    <property type="match status" value="1"/>
</dbReference>
<proteinExistence type="predicted"/>
<organism evidence="3 4">
    <name type="scientific">Dipteronia sinensis</name>
    <dbReference type="NCBI Taxonomy" id="43782"/>
    <lineage>
        <taxon>Eukaryota</taxon>
        <taxon>Viridiplantae</taxon>
        <taxon>Streptophyta</taxon>
        <taxon>Embryophyta</taxon>
        <taxon>Tracheophyta</taxon>
        <taxon>Spermatophyta</taxon>
        <taxon>Magnoliopsida</taxon>
        <taxon>eudicotyledons</taxon>
        <taxon>Gunneridae</taxon>
        <taxon>Pentapetalae</taxon>
        <taxon>rosids</taxon>
        <taxon>malvids</taxon>
        <taxon>Sapindales</taxon>
        <taxon>Sapindaceae</taxon>
        <taxon>Hippocastanoideae</taxon>
        <taxon>Acereae</taxon>
        <taxon>Dipteronia</taxon>
    </lineage>
</organism>
<keyword evidence="4" id="KW-1185">Reference proteome</keyword>
<evidence type="ECO:0000313" key="4">
    <source>
        <dbReference type="Proteomes" id="UP001281410"/>
    </source>
</evidence>
<comment type="caution">
    <text evidence="3">The sequence shown here is derived from an EMBL/GenBank/DDBJ whole genome shotgun (WGS) entry which is preliminary data.</text>
</comment>
<dbReference type="InterPro" id="IPR024752">
    <property type="entry name" value="Myb/SANT-like_dom"/>
</dbReference>
<sequence>MEGSRMKEASKPGHLKEIEKKLHEKLSGCDLLAKPHIESRKKTLKTNFQIIHDMLTRPNCSDFGWDTERNTVTAEKPVWDAYIQVMADIQSHKEAAPFKLKSFPYYGELSMIFGKDRTTGQHTKTLADVEEQLYNEEGDYNLDDNASTENANNASDNNVDIRFVSKASKRIQSQIECSSTSKKQRKSKRSGTYRVNMLRHLQS</sequence>
<feature type="domain" description="Myb/SANT-like" evidence="2">
    <location>
        <begin position="3"/>
        <end position="82"/>
    </location>
</feature>